<sequence>MGARMQLEFCTLPTLPNLCIVSGTEFTTAFPCTDRQIACPFYRFAKNVQIYCSQWFWMM</sequence>
<evidence type="ECO:0000313" key="1">
    <source>
        <dbReference type="EMBL" id="CEK77927.1"/>
    </source>
</evidence>
<accession>A0A0B7ABB9</accession>
<dbReference type="EMBL" id="HACG01031062">
    <property type="protein sequence ID" value="CEK77927.1"/>
    <property type="molecule type" value="Transcribed_RNA"/>
</dbReference>
<organism evidence="1">
    <name type="scientific">Arion vulgaris</name>
    <dbReference type="NCBI Taxonomy" id="1028688"/>
    <lineage>
        <taxon>Eukaryota</taxon>
        <taxon>Metazoa</taxon>
        <taxon>Spiralia</taxon>
        <taxon>Lophotrochozoa</taxon>
        <taxon>Mollusca</taxon>
        <taxon>Gastropoda</taxon>
        <taxon>Heterobranchia</taxon>
        <taxon>Euthyneura</taxon>
        <taxon>Panpulmonata</taxon>
        <taxon>Eupulmonata</taxon>
        <taxon>Stylommatophora</taxon>
        <taxon>Helicina</taxon>
        <taxon>Arionoidea</taxon>
        <taxon>Arionidae</taxon>
        <taxon>Arion</taxon>
    </lineage>
</organism>
<gene>
    <name evidence="1" type="primary">ORF107362</name>
</gene>
<proteinExistence type="predicted"/>
<dbReference type="AlphaFoldDB" id="A0A0B7ABB9"/>
<reference evidence="1" key="1">
    <citation type="submission" date="2014-12" db="EMBL/GenBank/DDBJ databases">
        <title>Insight into the proteome of Arion vulgaris.</title>
        <authorList>
            <person name="Aradska J."/>
            <person name="Bulat T."/>
            <person name="Smidak R."/>
            <person name="Sarate P."/>
            <person name="Gangsoo J."/>
            <person name="Sialana F."/>
            <person name="Bilban M."/>
            <person name="Lubec G."/>
        </authorList>
    </citation>
    <scope>NUCLEOTIDE SEQUENCE</scope>
    <source>
        <tissue evidence="1">Skin</tissue>
    </source>
</reference>
<protein>
    <submittedName>
        <fullName evidence="1">Uncharacterized protein</fullName>
    </submittedName>
</protein>
<name>A0A0B7ABB9_9EUPU</name>